<organism evidence="1 2">
    <name type="scientific">Agrocybe pediades</name>
    <dbReference type="NCBI Taxonomy" id="84607"/>
    <lineage>
        <taxon>Eukaryota</taxon>
        <taxon>Fungi</taxon>
        <taxon>Dikarya</taxon>
        <taxon>Basidiomycota</taxon>
        <taxon>Agaricomycotina</taxon>
        <taxon>Agaricomycetes</taxon>
        <taxon>Agaricomycetidae</taxon>
        <taxon>Agaricales</taxon>
        <taxon>Agaricineae</taxon>
        <taxon>Strophariaceae</taxon>
        <taxon>Agrocybe</taxon>
    </lineage>
</organism>
<protein>
    <submittedName>
        <fullName evidence="1">Uncharacterized protein</fullName>
    </submittedName>
</protein>
<gene>
    <name evidence="1" type="ORF">D9613_000593</name>
</gene>
<accession>A0A8H4VSN0</accession>
<sequence length="152" mass="16753">MSDIHLVQSAIKTTVEWINTKSCRSLPFDDKHLLLLPGPAPNDRDYFRRLAILAADRANKEGYSSLLAGAGNETDETGDVGFYLGEGEYDKPEKVLEILGLQGKIHMCKNLSVLKDEYSFRVEGEDSKQLFFVVGKTEEGGWGGLVGAGVWT</sequence>
<reference evidence="1 2" key="1">
    <citation type="submission" date="2019-12" db="EMBL/GenBank/DDBJ databases">
        <authorList>
            <person name="Floudas D."/>
            <person name="Bentzer J."/>
            <person name="Ahren D."/>
            <person name="Johansson T."/>
            <person name="Persson P."/>
            <person name="Tunlid A."/>
        </authorList>
    </citation>
    <scope>NUCLEOTIDE SEQUENCE [LARGE SCALE GENOMIC DNA]</scope>
    <source>
        <strain evidence="1 2">CBS 102.39</strain>
    </source>
</reference>
<dbReference type="Proteomes" id="UP000521872">
    <property type="component" value="Unassembled WGS sequence"/>
</dbReference>
<evidence type="ECO:0000313" key="1">
    <source>
        <dbReference type="EMBL" id="KAF4621013.1"/>
    </source>
</evidence>
<dbReference type="AlphaFoldDB" id="A0A8H4VSN0"/>
<proteinExistence type="predicted"/>
<dbReference type="EMBL" id="JAACJL010000015">
    <property type="protein sequence ID" value="KAF4621013.1"/>
    <property type="molecule type" value="Genomic_DNA"/>
</dbReference>
<comment type="caution">
    <text evidence="1">The sequence shown here is derived from an EMBL/GenBank/DDBJ whole genome shotgun (WGS) entry which is preliminary data.</text>
</comment>
<name>A0A8H4VSN0_9AGAR</name>
<evidence type="ECO:0000313" key="2">
    <source>
        <dbReference type="Proteomes" id="UP000521872"/>
    </source>
</evidence>
<keyword evidence="2" id="KW-1185">Reference proteome</keyword>